<evidence type="ECO:0000256" key="11">
    <source>
        <dbReference type="SAM" id="Phobius"/>
    </source>
</evidence>
<dbReference type="AlphaFoldDB" id="A0A0U1KTQ7"/>
<evidence type="ECO:0000256" key="1">
    <source>
        <dbReference type="ARBA" id="ARBA00002197"/>
    </source>
</evidence>
<evidence type="ECO:0000313" key="12">
    <source>
        <dbReference type="EMBL" id="CQR70806.1"/>
    </source>
</evidence>
<name>A0A0U1KTQ7_9FIRM</name>
<dbReference type="UniPathway" id="UPA00061">
    <property type="reaction ID" value="UER00516"/>
</dbReference>
<dbReference type="InterPro" id="IPR023195">
    <property type="entry name" value="Nict_dMeBzImd_PRibTrfase_N"/>
</dbReference>
<keyword evidence="13" id="KW-1185">Reference proteome</keyword>
<comment type="pathway">
    <text evidence="2">Nucleoside biosynthesis; alpha-ribazole biosynthesis; alpha-ribazole from 5,6-dimethylbenzimidazole: step 1/2.</text>
</comment>
<comment type="function">
    <text evidence="1">Catalyzes the synthesis of alpha-ribazole-5'-phosphate from nicotinate mononucleotide (NAMN) and 5,6-dimethylbenzimidazole (DMB).</text>
</comment>
<evidence type="ECO:0000256" key="6">
    <source>
        <dbReference type="ARBA" id="ARBA00022573"/>
    </source>
</evidence>
<evidence type="ECO:0000256" key="10">
    <source>
        <dbReference type="NCBIfam" id="TIGR03160"/>
    </source>
</evidence>
<dbReference type="GO" id="GO:0009236">
    <property type="term" value="P:cobalamin biosynthetic process"/>
    <property type="evidence" value="ECO:0007669"/>
    <property type="project" value="UniProtKB-UniRule"/>
</dbReference>
<dbReference type="PANTHER" id="PTHR43463">
    <property type="entry name" value="NICOTINATE-NUCLEOTIDE--DIMETHYLBENZIMIDAZOLE PHOSPHORIBOSYLTRANSFERASE"/>
    <property type="match status" value="1"/>
</dbReference>
<dbReference type="FunFam" id="3.40.50.10210:FF:000001">
    <property type="entry name" value="Nicotinate-nucleotide--dimethylbenzimidazole phosphoribosyltransferase"/>
    <property type="match status" value="1"/>
</dbReference>
<dbReference type="InterPro" id="IPR017846">
    <property type="entry name" value="Nict_dMeBzImd_PRibTrfase_bact"/>
</dbReference>
<dbReference type="Proteomes" id="UP000049855">
    <property type="component" value="Unassembled WGS sequence"/>
</dbReference>
<dbReference type="CDD" id="cd02439">
    <property type="entry name" value="DMB-PRT_CobT"/>
    <property type="match status" value="1"/>
</dbReference>
<evidence type="ECO:0000256" key="3">
    <source>
        <dbReference type="ARBA" id="ARBA00007110"/>
    </source>
</evidence>
<dbReference type="EMBL" id="CTRP01000003">
    <property type="protein sequence ID" value="CQR70806.1"/>
    <property type="molecule type" value="Genomic_DNA"/>
</dbReference>
<accession>A0A0U1KTQ7</accession>
<keyword evidence="11" id="KW-0472">Membrane</keyword>
<keyword evidence="11" id="KW-1133">Transmembrane helix</keyword>
<proteinExistence type="inferred from homology"/>
<evidence type="ECO:0000256" key="7">
    <source>
        <dbReference type="ARBA" id="ARBA00022676"/>
    </source>
</evidence>
<dbReference type="NCBIfam" id="TIGR03160">
    <property type="entry name" value="cobT_DBIPRT"/>
    <property type="match status" value="1"/>
</dbReference>
<dbReference type="NCBIfam" id="NF000996">
    <property type="entry name" value="PRK00105.1"/>
    <property type="match status" value="1"/>
</dbReference>
<gene>
    <name evidence="12" type="ORF">SpAn4DRAFT_1784</name>
</gene>
<dbReference type="PANTHER" id="PTHR43463:SF1">
    <property type="entry name" value="NICOTINATE-NUCLEOTIDE--DIMETHYLBENZIMIDAZOLE PHOSPHORIBOSYLTRANSFERASE"/>
    <property type="match status" value="1"/>
</dbReference>
<evidence type="ECO:0000256" key="8">
    <source>
        <dbReference type="ARBA" id="ARBA00022679"/>
    </source>
</evidence>
<evidence type="ECO:0000256" key="5">
    <source>
        <dbReference type="ARBA" id="ARBA00015486"/>
    </source>
</evidence>
<dbReference type="EC" id="2.4.2.21" evidence="4 10"/>
<keyword evidence="11" id="KW-0812">Transmembrane</keyword>
<evidence type="ECO:0000256" key="9">
    <source>
        <dbReference type="ARBA" id="ARBA00047340"/>
    </source>
</evidence>
<dbReference type="SUPFAM" id="SSF52733">
    <property type="entry name" value="Nicotinate mononucleotide:5,6-dimethylbenzimidazole phosphoribosyltransferase (CobT)"/>
    <property type="match status" value="1"/>
</dbReference>
<dbReference type="Gene3D" id="3.40.50.10210">
    <property type="match status" value="1"/>
</dbReference>
<dbReference type="InterPro" id="IPR036087">
    <property type="entry name" value="Nict_dMeBzImd_PRibTrfase_sf"/>
</dbReference>
<organism evidence="12 13">
    <name type="scientific">Sporomusa ovata</name>
    <dbReference type="NCBI Taxonomy" id="2378"/>
    <lineage>
        <taxon>Bacteria</taxon>
        <taxon>Bacillati</taxon>
        <taxon>Bacillota</taxon>
        <taxon>Negativicutes</taxon>
        <taxon>Selenomonadales</taxon>
        <taxon>Sporomusaceae</taxon>
        <taxon>Sporomusa</taxon>
    </lineage>
</organism>
<protein>
    <recommendedName>
        <fullName evidence="5 10">Nicotinate-nucleotide--dimethylbenzimidazole phosphoribosyltransferase</fullName>
        <ecNumber evidence="4 10">2.4.2.21</ecNumber>
    </recommendedName>
</protein>
<evidence type="ECO:0000313" key="13">
    <source>
        <dbReference type="Proteomes" id="UP000049855"/>
    </source>
</evidence>
<feature type="transmembrane region" description="Helical" evidence="11">
    <location>
        <begin position="43"/>
        <end position="61"/>
    </location>
</feature>
<sequence>MNWEPGDLPYTATILHGQEGFFGLNQKSLLFLSRWKVDKNKRLLLSILVMEVIMSLLQATVAKIMRPDTVIKDQVKTKLAGVLQSAGSLGRLEDMVEQYAGITGELNPALPKPCMVVASADHGVARRVVSAYPIETTIHMTANYLISQGASANAFANFCGADMVVVDMGVAGDLSYVPGLWHRKIAYGTQDFTEGPAMTREQAIQAVETGIDIVNDRVKHGNRCFCLGEMGIGNTTSSATIVGAFTGLAPEKVTGRGTGISDSRLKTKMEIVGRALAVNKPNPQDGLDVLAKVGGFELGALAGVILGSAANRCAVVIDGLNTTAAALIANVIHPLSKEYMFASHLSGEPAHSIALRQLQLEACLELGVRLGEGIGASMVVDMLYVAIKLLNNRGGKANA</sequence>
<keyword evidence="8 12" id="KW-0808">Transferase</keyword>
<dbReference type="GO" id="GO:0008939">
    <property type="term" value="F:nicotinate-nucleotide-dimethylbenzimidazole phosphoribosyltransferase activity"/>
    <property type="evidence" value="ECO:0007669"/>
    <property type="project" value="UniProtKB-UniRule"/>
</dbReference>
<evidence type="ECO:0000256" key="2">
    <source>
        <dbReference type="ARBA" id="ARBA00005049"/>
    </source>
</evidence>
<reference evidence="13" key="1">
    <citation type="submission" date="2015-03" db="EMBL/GenBank/DDBJ databases">
        <authorList>
            <person name="Nijsse Bart"/>
        </authorList>
    </citation>
    <scope>NUCLEOTIDE SEQUENCE [LARGE SCALE GENOMIC DNA]</scope>
</reference>
<dbReference type="Gene3D" id="1.10.1610.10">
    <property type="match status" value="1"/>
</dbReference>
<comment type="similarity">
    <text evidence="3">Belongs to the CobT family.</text>
</comment>
<dbReference type="InterPro" id="IPR003200">
    <property type="entry name" value="Nict_dMeBzImd_PRibTrfase"/>
</dbReference>
<evidence type="ECO:0000256" key="4">
    <source>
        <dbReference type="ARBA" id="ARBA00011991"/>
    </source>
</evidence>
<keyword evidence="6" id="KW-0169">Cobalamin biosynthesis</keyword>
<dbReference type="Pfam" id="PF02277">
    <property type="entry name" value="DBI_PRT"/>
    <property type="match status" value="1"/>
</dbReference>
<keyword evidence="7 12" id="KW-0328">Glycosyltransferase</keyword>
<comment type="catalytic activity">
    <reaction evidence="9">
        <text>5,6-dimethylbenzimidazole + nicotinate beta-D-ribonucleotide = alpha-ribazole 5'-phosphate + nicotinate + H(+)</text>
        <dbReference type="Rhea" id="RHEA:11196"/>
        <dbReference type="ChEBI" id="CHEBI:15378"/>
        <dbReference type="ChEBI" id="CHEBI:15890"/>
        <dbReference type="ChEBI" id="CHEBI:32544"/>
        <dbReference type="ChEBI" id="CHEBI:57502"/>
        <dbReference type="ChEBI" id="CHEBI:57918"/>
        <dbReference type="EC" id="2.4.2.21"/>
    </reaction>
</comment>